<name>A0AAV4CVA1_9GAST</name>
<proteinExistence type="predicted"/>
<feature type="region of interest" description="Disordered" evidence="1">
    <location>
        <begin position="55"/>
        <end position="107"/>
    </location>
</feature>
<evidence type="ECO:0000256" key="1">
    <source>
        <dbReference type="SAM" id="MobiDB-lite"/>
    </source>
</evidence>
<reference evidence="2 3" key="1">
    <citation type="journal article" date="2021" name="Elife">
        <title>Chloroplast acquisition without the gene transfer in kleptoplastic sea slugs, Plakobranchus ocellatus.</title>
        <authorList>
            <person name="Maeda T."/>
            <person name="Takahashi S."/>
            <person name="Yoshida T."/>
            <person name="Shimamura S."/>
            <person name="Takaki Y."/>
            <person name="Nagai Y."/>
            <person name="Toyoda A."/>
            <person name="Suzuki Y."/>
            <person name="Arimoto A."/>
            <person name="Ishii H."/>
            <person name="Satoh N."/>
            <person name="Nishiyama T."/>
            <person name="Hasebe M."/>
            <person name="Maruyama T."/>
            <person name="Minagawa J."/>
            <person name="Obokata J."/>
            <person name="Shigenobu S."/>
        </authorList>
    </citation>
    <scope>NUCLEOTIDE SEQUENCE [LARGE SCALE GENOMIC DNA]</scope>
</reference>
<evidence type="ECO:0000313" key="3">
    <source>
        <dbReference type="Proteomes" id="UP000735302"/>
    </source>
</evidence>
<evidence type="ECO:0000313" key="2">
    <source>
        <dbReference type="EMBL" id="GFO35837.1"/>
    </source>
</evidence>
<comment type="caution">
    <text evidence="2">The sequence shown here is derived from an EMBL/GenBank/DDBJ whole genome shotgun (WGS) entry which is preliminary data.</text>
</comment>
<dbReference type="EMBL" id="BLXT01007005">
    <property type="protein sequence ID" value="GFO35837.1"/>
    <property type="molecule type" value="Genomic_DNA"/>
</dbReference>
<dbReference type="AlphaFoldDB" id="A0AAV4CVA1"/>
<accession>A0AAV4CVA1</accession>
<dbReference type="Proteomes" id="UP000735302">
    <property type="component" value="Unassembled WGS sequence"/>
</dbReference>
<sequence>MGVWWESEIPIHHTGGSIEGKVEKKEPAIYYFLSHVWTGFSCPWSQVPHSLHCQDPPYRSSHPTLNRDAATGEHAKTKLQQPSVPSRIRPAPSSHSPNVTPSSSVQGSCVLYAL</sequence>
<feature type="compositionally biased region" description="Low complexity" evidence="1">
    <location>
        <begin position="92"/>
        <end position="104"/>
    </location>
</feature>
<protein>
    <submittedName>
        <fullName evidence="2">Uncharacterized protein</fullName>
    </submittedName>
</protein>
<organism evidence="2 3">
    <name type="scientific">Plakobranchus ocellatus</name>
    <dbReference type="NCBI Taxonomy" id="259542"/>
    <lineage>
        <taxon>Eukaryota</taxon>
        <taxon>Metazoa</taxon>
        <taxon>Spiralia</taxon>
        <taxon>Lophotrochozoa</taxon>
        <taxon>Mollusca</taxon>
        <taxon>Gastropoda</taxon>
        <taxon>Heterobranchia</taxon>
        <taxon>Euthyneura</taxon>
        <taxon>Panpulmonata</taxon>
        <taxon>Sacoglossa</taxon>
        <taxon>Placobranchoidea</taxon>
        <taxon>Plakobranchidae</taxon>
        <taxon>Plakobranchus</taxon>
    </lineage>
</organism>
<gene>
    <name evidence="2" type="ORF">PoB_006234200</name>
</gene>
<keyword evidence="3" id="KW-1185">Reference proteome</keyword>